<name>A0ABY2N5I6_9LEPT</name>
<evidence type="ECO:0008006" key="3">
    <source>
        <dbReference type="Google" id="ProtNLM"/>
    </source>
</evidence>
<dbReference type="RefSeq" id="WP_135684518.1">
    <property type="nucleotide sequence ID" value="NZ_RQEQ01000003.1"/>
</dbReference>
<keyword evidence="2" id="KW-1185">Reference proteome</keyword>
<dbReference type="EMBL" id="RQGT01000057">
    <property type="protein sequence ID" value="TGM17298.1"/>
    <property type="molecule type" value="Genomic_DNA"/>
</dbReference>
<sequence>MKIQRILFSLVLVFLFADCSYNWGQFKKYSLTVPSDLEVVGERVSGRDCGFLGSRWYSNSIAAAAREALLSAPGATGLKDVEVIAQSYQYGLWGGCIKVEGTPVREIAAPPVKPGKKK</sequence>
<reference evidence="2" key="1">
    <citation type="journal article" date="2019" name="PLoS Negl. Trop. Dis.">
        <title>Revisiting the worldwide diversity of Leptospira species in the environment.</title>
        <authorList>
            <person name="Vincent A.T."/>
            <person name="Schiettekatte O."/>
            <person name="Bourhy P."/>
            <person name="Veyrier F.J."/>
            <person name="Picardeau M."/>
        </authorList>
    </citation>
    <scope>NUCLEOTIDE SEQUENCE [LARGE SCALE GENOMIC DNA]</scope>
    <source>
        <strain evidence="2">201702407</strain>
    </source>
</reference>
<accession>A0ABY2N5I6</accession>
<proteinExistence type="predicted"/>
<organism evidence="1 2">
    <name type="scientific">Leptospira stimsonii</name>
    <dbReference type="NCBI Taxonomy" id="2202203"/>
    <lineage>
        <taxon>Bacteria</taxon>
        <taxon>Pseudomonadati</taxon>
        <taxon>Spirochaetota</taxon>
        <taxon>Spirochaetia</taxon>
        <taxon>Leptospirales</taxon>
        <taxon>Leptospiraceae</taxon>
        <taxon>Leptospira</taxon>
    </lineage>
</organism>
<comment type="caution">
    <text evidence="1">The sequence shown here is derived from an EMBL/GenBank/DDBJ whole genome shotgun (WGS) entry which is preliminary data.</text>
</comment>
<evidence type="ECO:0000313" key="1">
    <source>
        <dbReference type="EMBL" id="TGM17298.1"/>
    </source>
</evidence>
<evidence type="ECO:0000313" key="2">
    <source>
        <dbReference type="Proteomes" id="UP000297422"/>
    </source>
</evidence>
<gene>
    <name evidence="1" type="ORF">EHQ90_07425</name>
</gene>
<protein>
    <recommendedName>
        <fullName evidence="3">Lipoprotein</fullName>
    </recommendedName>
</protein>
<dbReference type="Proteomes" id="UP000297422">
    <property type="component" value="Unassembled WGS sequence"/>
</dbReference>